<keyword evidence="3" id="KW-0862">Zinc</keyword>
<organism evidence="6 7">
    <name type="scientific">Popillia japonica</name>
    <name type="common">Japanese beetle</name>
    <dbReference type="NCBI Taxonomy" id="7064"/>
    <lineage>
        <taxon>Eukaryota</taxon>
        <taxon>Metazoa</taxon>
        <taxon>Ecdysozoa</taxon>
        <taxon>Arthropoda</taxon>
        <taxon>Hexapoda</taxon>
        <taxon>Insecta</taxon>
        <taxon>Pterygota</taxon>
        <taxon>Neoptera</taxon>
        <taxon>Endopterygota</taxon>
        <taxon>Coleoptera</taxon>
        <taxon>Polyphaga</taxon>
        <taxon>Scarabaeiformia</taxon>
        <taxon>Scarabaeidae</taxon>
        <taxon>Rutelinae</taxon>
        <taxon>Popillia</taxon>
    </lineage>
</organism>
<gene>
    <name evidence="6" type="ORF">QE152_g5648</name>
</gene>
<keyword evidence="2" id="KW-0863">Zinc-finger</keyword>
<keyword evidence="1" id="KW-0479">Metal-binding</keyword>
<keyword evidence="7" id="KW-1185">Reference proteome</keyword>
<dbReference type="AlphaFoldDB" id="A0AAW1ML22"/>
<comment type="caution">
    <text evidence="6">The sequence shown here is derived from an EMBL/GenBank/DDBJ whole genome shotgun (WGS) entry which is preliminary data.</text>
</comment>
<dbReference type="GO" id="GO:0008270">
    <property type="term" value="F:zinc ion binding"/>
    <property type="evidence" value="ECO:0007669"/>
    <property type="project" value="UniProtKB-KW"/>
</dbReference>
<dbReference type="Proteomes" id="UP001458880">
    <property type="component" value="Unassembled WGS sequence"/>
</dbReference>
<reference evidence="6 7" key="1">
    <citation type="journal article" date="2024" name="BMC Genomics">
        <title>De novo assembly and annotation of Popillia japonica's genome with initial clues to its potential as an invasive pest.</title>
        <authorList>
            <person name="Cucini C."/>
            <person name="Boschi S."/>
            <person name="Funari R."/>
            <person name="Cardaioli E."/>
            <person name="Iannotti N."/>
            <person name="Marturano G."/>
            <person name="Paoli F."/>
            <person name="Bruttini M."/>
            <person name="Carapelli A."/>
            <person name="Frati F."/>
            <person name="Nardi F."/>
        </authorList>
    </citation>
    <scope>NUCLEOTIDE SEQUENCE [LARGE SCALE GENOMIC DNA]</scope>
    <source>
        <strain evidence="6">DMR45628</strain>
    </source>
</reference>
<feature type="compositionally biased region" description="Basic and acidic residues" evidence="4">
    <location>
        <begin position="80"/>
        <end position="92"/>
    </location>
</feature>
<evidence type="ECO:0000256" key="1">
    <source>
        <dbReference type="ARBA" id="ARBA00022723"/>
    </source>
</evidence>
<dbReference type="Gene3D" id="2.20.25.240">
    <property type="match status" value="1"/>
</dbReference>
<evidence type="ECO:0000256" key="3">
    <source>
        <dbReference type="ARBA" id="ARBA00022833"/>
    </source>
</evidence>
<dbReference type="InterPro" id="IPR007588">
    <property type="entry name" value="Znf_FLYWCH"/>
</dbReference>
<sequence>MILSEKGKPLLLSENYKFRQYRELETTGEMCWCCTVKNCVARIYTIGSEYVFSRKGGDHKHQPQSDQLINRQRISNQVKRKAEADIAERREN</sequence>
<feature type="domain" description="FLYWCH-type" evidence="5">
    <location>
        <begin position="2"/>
        <end position="61"/>
    </location>
</feature>
<protein>
    <submittedName>
        <fullName evidence="6">FLYWCH zinc finger domain</fullName>
    </submittedName>
</protein>
<evidence type="ECO:0000259" key="5">
    <source>
        <dbReference type="Pfam" id="PF04500"/>
    </source>
</evidence>
<evidence type="ECO:0000256" key="2">
    <source>
        <dbReference type="ARBA" id="ARBA00022771"/>
    </source>
</evidence>
<feature type="compositionally biased region" description="Polar residues" evidence="4">
    <location>
        <begin position="64"/>
        <end position="77"/>
    </location>
</feature>
<proteinExistence type="predicted"/>
<evidence type="ECO:0000313" key="6">
    <source>
        <dbReference type="EMBL" id="KAK9746997.1"/>
    </source>
</evidence>
<name>A0AAW1ML22_POPJA</name>
<evidence type="ECO:0000313" key="7">
    <source>
        <dbReference type="Proteomes" id="UP001458880"/>
    </source>
</evidence>
<feature type="region of interest" description="Disordered" evidence="4">
    <location>
        <begin position="54"/>
        <end position="92"/>
    </location>
</feature>
<evidence type="ECO:0000256" key="4">
    <source>
        <dbReference type="SAM" id="MobiDB-lite"/>
    </source>
</evidence>
<dbReference type="Pfam" id="PF04500">
    <property type="entry name" value="FLYWCH"/>
    <property type="match status" value="1"/>
</dbReference>
<dbReference type="EMBL" id="JASPKY010000035">
    <property type="protein sequence ID" value="KAK9746997.1"/>
    <property type="molecule type" value="Genomic_DNA"/>
</dbReference>
<accession>A0AAW1ML22</accession>